<dbReference type="EnsemblPlants" id="AET1Gv20221500.6">
    <property type="protein sequence ID" value="AET1Gv20221500.6"/>
    <property type="gene ID" value="AET1Gv20221500"/>
</dbReference>
<reference evidence="1" key="5">
    <citation type="journal article" date="2021" name="G3 (Bethesda)">
        <title>Aegilops tauschii genome assembly Aet v5.0 features greater sequence contiguity and improved annotation.</title>
        <authorList>
            <person name="Wang L."/>
            <person name="Zhu T."/>
            <person name="Rodriguez J.C."/>
            <person name="Deal K.R."/>
            <person name="Dubcovsky J."/>
            <person name="McGuire P.E."/>
            <person name="Lux T."/>
            <person name="Spannagl M."/>
            <person name="Mayer K.F.X."/>
            <person name="Baldrich P."/>
            <person name="Meyers B.C."/>
            <person name="Huo N."/>
            <person name="Gu Y.Q."/>
            <person name="Zhou H."/>
            <person name="Devos K.M."/>
            <person name="Bennetzen J.L."/>
            <person name="Unver T."/>
            <person name="Budak H."/>
            <person name="Gulick P.J."/>
            <person name="Galiba G."/>
            <person name="Kalapos B."/>
            <person name="Nelson D.R."/>
            <person name="Li P."/>
            <person name="You F.M."/>
            <person name="Luo M.C."/>
            <person name="Dvorak J."/>
        </authorList>
    </citation>
    <scope>NUCLEOTIDE SEQUENCE [LARGE SCALE GENOMIC DNA]</scope>
    <source>
        <strain evidence="1">cv. AL8/78</strain>
    </source>
</reference>
<dbReference type="Gramene" id="AET1Gv20221500.6">
    <property type="protein sequence ID" value="AET1Gv20221500.6"/>
    <property type="gene ID" value="AET1Gv20221500"/>
</dbReference>
<dbReference type="Proteomes" id="UP000015105">
    <property type="component" value="Chromosome 1D"/>
</dbReference>
<dbReference type="AlphaFoldDB" id="A0A452XYQ6"/>
<reference evidence="2" key="1">
    <citation type="journal article" date="2014" name="Science">
        <title>Ancient hybridizations among the ancestral genomes of bread wheat.</title>
        <authorList>
            <consortium name="International Wheat Genome Sequencing Consortium,"/>
            <person name="Marcussen T."/>
            <person name="Sandve S.R."/>
            <person name="Heier L."/>
            <person name="Spannagl M."/>
            <person name="Pfeifer M."/>
            <person name="Jakobsen K.S."/>
            <person name="Wulff B.B."/>
            <person name="Steuernagel B."/>
            <person name="Mayer K.F."/>
            <person name="Olsen O.A."/>
        </authorList>
    </citation>
    <scope>NUCLEOTIDE SEQUENCE [LARGE SCALE GENOMIC DNA]</scope>
    <source>
        <strain evidence="2">cv. AL8/78</strain>
    </source>
</reference>
<evidence type="ECO:0000313" key="2">
    <source>
        <dbReference type="Proteomes" id="UP000015105"/>
    </source>
</evidence>
<accession>A0A452XYQ6</accession>
<proteinExistence type="predicted"/>
<reference evidence="2" key="2">
    <citation type="journal article" date="2017" name="Nat. Plants">
        <title>The Aegilops tauschii genome reveals multiple impacts of transposons.</title>
        <authorList>
            <person name="Zhao G."/>
            <person name="Zou C."/>
            <person name="Li K."/>
            <person name="Wang K."/>
            <person name="Li T."/>
            <person name="Gao L."/>
            <person name="Zhang X."/>
            <person name="Wang H."/>
            <person name="Yang Z."/>
            <person name="Liu X."/>
            <person name="Jiang W."/>
            <person name="Mao L."/>
            <person name="Kong X."/>
            <person name="Jiao Y."/>
            <person name="Jia J."/>
        </authorList>
    </citation>
    <scope>NUCLEOTIDE SEQUENCE [LARGE SCALE GENOMIC DNA]</scope>
    <source>
        <strain evidence="2">cv. AL8/78</strain>
    </source>
</reference>
<organism evidence="1 2">
    <name type="scientific">Aegilops tauschii subsp. strangulata</name>
    <name type="common">Goatgrass</name>
    <dbReference type="NCBI Taxonomy" id="200361"/>
    <lineage>
        <taxon>Eukaryota</taxon>
        <taxon>Viridiplantae</taxon>
        <taxon>Streptophyta</taxon>
        <taxon>Embryophyta</taxon>
        <taxon>Tracheophyta</taxon>
        <taxon>Spermatophyta</taxon>
        <taxon>Magnoliopsida</taxon>
        <taxon>Liliopsida</taxon>
        <taxon>Poales</taxon>
        <taxon>Poaceae</taxon>
        <taxon>BOP clade</taxon>
        <taxon>Pooideae</taxon>
        <taxon>Triticodae</taxon>
        <taxon>Triticeae</taxon>
        <taxon>Triticinae</taxon>
        <taxon>Aegilops</taxon>
    </lineage>
</organism>
<evidence type="ECO:0000313" key="1">
    <source>
        <dbReference type="EnsemblPlants" id="AET1Gv20221500.6"/>
    </source>
</evidence>
<name>A0A452XYQ6_AEGTS</name>
<reference evidence="1" key="4">
    <citation type="submission" date="2019-03" db="UniProtKB">
        <authorList>
            <consortium name="EnsemblPlants"/>
        </authorList>
    </citation>
    <scope>IDENTIFICATION</scope>
</reference>
<reference evidence="1" key="3">
    <citation type="journal article" date="2017" name="Nature">
        <title>Genome sequence of the progenitor of the wheat D genome Aegilops tauschii.</title>
        <authorList>
            <person name="Luo M.C."/>
            <person name="Gu Y.Q."/>
            <person name="Puiu D."/>
            <person name="Wang H."/>
            <person name="Twardziok S.O."/>
            <person name="Deal K.R."/>
            <person name="Huo N."/>
            <person name="Zhu T."/>
            <person name="Wang L."/>
            <person name="Wang Y."/>
            <person name="McGuire P.E."/>
            <person name="Liu S."/>
            <person name="Long H."/>
            <person name="Ramasamy R.K."/>
            <person name="Rodriguez J.C."/>
            <person name="Van S.L."/>
            <person name="Yuan L."/>
            <person name="Wang Z."/>
            <person name="Xia Z."/>
            <person name="Xiao L."/>
            <person name="Anderson O.D."/>
            <person name="Ouyang S."/>
            <person name="Liang Y."/>
            <person name="Zimin A.V."/>
            <person name="Pertea G."/>
            <person name="Qi P."/>
            <person name="Bennetzen J.L."/>
            <person name="Dai X."/>
            <person name="Dawson M.W."/>
            <person name="Muller H.G."/>
            <person name="Kugler K."/>
            <person name="Rivarola-Duarte L."/>
            <person name="Spannagl M."/>
            <person name="Mayer K.F.X."/>
            <person name="Lu F.H."/>
            <person name="Bevan M.W."/>
            <person name="Leroy P."/>
            <person name="Li P."/>
            <person name="You F.M."/>
            <person name="Sun Q."/>
            <person name="Liu Z."/>
            <person name="Lyons E."/>
            <person name="Wicker T."/>
            <person name="Salzberg S.L."/>
            <person name="Devos K.M."/>
            <person name="Dvorak J."/>
        </authorList>
    </citation>
    <scope>NUCLEOTIDE SEQUENCE [LARGE SCALE GENOMIC DNA]</scope>
    <source>
        <strain evidence="1">cv. AL8/78</strain>
    </source>
</reference>
<sequence length="61" mass="6945">MVPYEHCQLHGFTIHCGFPSCFVLMKSLGSHINRSLRTLPTSRIYNSSWVSFLFCVHETAG</sequence>
<protein>
    <submittedName>
        <fullName evidence="1">Uncharacterized protein</fullName>
    </submittedName>
</protein>
<keyword evidence="2" id="KW-1185">Reference proteome</keyword>